<organism evidence="1 2">
    <name type="scientific">Streptomyces regalis</name>
    <dbReference type="NCBI Taxonomy" id="68262"/>
    <lineage>
        <taxon>Bacteria</taxon>
        <taxon>Bacillati</taxon>
        <taxon>Actinomycetota</taxon>
        <taxon>Actinomycetes</taxon>
        <taxon>Kitasatosporales</taxon>
        <taxon>Streptomycetaceae</taxon>
        <taxon>Streptomyces</taxon>
    </lineage>
</organism>
<name>A0A117MJT9_9ACTN</name>
<evidence type="ECO:0000313" key="2">
    <source>
        <dbReference type="Proteomes" id="UP000053923"/>
    </source>
</evidence>
<sequence length="94" mass="9789">MTTSPTADAVPELRPEARFRKFRGTTVVAFGPNALELSDTAAFVLARVDGQHSVAQLGALLAQEYGIDADEGIADTLELVTDLAESGILALGSS</sequence>
<dbReference type="Pfam" id="PF05402">
    <property type="entry name" value="PqqD"/>
    <property type="match status" value="1"/>
</dbReference>
<dbReference type="Proteomes" id="UP000053923">
    <property type="component" value="Unassembled WGS sequence"/>
</dbReference>
<dbReference type="InterPro" id="IPR041881">
    <property type="entry name" value="PqqD_sf"/>
</dbReference>
<evidence type="ECO:0000313" key="1">
    <source>
        <dbReference type="EMBL" id="KUL21337.1"/>
    </source>
</evidence>
<evidence type="ECO:0008006" key="3">
    <source>
        <dbReference type="Google" id="ProtNLM"/>
    </source>
</evidence>
<protein>
    <recommendedName>
        <fullName evidence="3">Pyrroloquinoline quinone biosynthesis protein PqqD</fullName>
    </recommendedName>
</protein>
<dbReference type="Gene3D" id="1.10.10.1150">
    <property type="entry name" value="Coenzyme PQQ synthesis protein D (PqqD)"/>
    <property type="match status" value="1"/>
</dbReference>
<dbReference type="AlphaFoldDB" id="A0A117MJT9"/>
<gene>
    <name evidence="1" type="ORF">ADL12_45255</name>
</gene>
<reference evidence="2" key="1">
    <citation type="submission" date="2015-10" db="EMBL/GenBank/DDBJ databases">
        <authorList>
            <person name="Ju K.-S."/>
            <person name="Doroghazi J.R."/>
            <person name="Metcalf W.W."/>
        </authorList>
    </citation>
    <scope>NUCLEOTIDE SEQUENCE [LARGE SCALE GENOMIC DNA]</scope>
    <source>
        <strain evidence="2">NRRL 3151</strain>
    </source>
</reference>
<dbReference type="RefSeq" id="WP_062714543.1">
    <property type="nucleotide sequence ID" value="NZ_LLZG01000410.1"/>
</dbReference>
<dbReference type="OrthoDB" id="4293927at2"/>
<proteinExistence type="predicted"/>
<dbReference type="EMBL" id="LLZG01000410">
    <property type="protein sequence ID" value="KUL21337.1"/>
    <property type="molecule type" value="Genomic_DNA"/>
</dbReference>
<dbReference type="InterPro" id="IPR008792">
    <property type="entry name" value="PQQD"/>
</dbReference>
<accession>A0A117MJT9</accession>
<keyword evidence="2" id="KW-1185">Reference proteome</keyword>
<comment type="caution">
    <text evidence="1">The sequence shown here is derived from an EMBL/GenBank/DDBJ whole genome shotgun (WGS) entry which is preliminary data.</text>
</comment>